<dbReference type="InterPro" id="IPR006016">
    <property type="entry name" value="UspA"/>
</dbReference>
<dbReference type="PRINTS" id="PR01438">
    <property type="entry name" value="UNVRSLSTRESS"/>
</dbReference>
<dbReference type="Gene3D" id="3.40.50.620">
    <property type="entry name" value="HUPs"/>
    <property type="match status" value="1"/>
</dbReference>
<dbReference type="Pfam" id="PF00582">
    <property type="entry name" value="Usp"/>
    <property type="match status" value="1"/>
</dbReference>
<dbReference type="STRING" id="996342.SAMN05443551_0275"/>
<dbReference type="PANTHER" id="PTHR46268:SF6">
    <property type="entry name" value="UNIVERSAL STRESS PROTEIN UP12"/>
    <property type="match status" value="1"/>
</dbReference>
<dbReference type="EMBL" id="FQXC01000001">
    <property type="protein sequence ID" value="SHG68326.1"/>
    <property type="molecule type" value="Genomic_DNA"/>
</dbReference>
<evidence type="ECO:0000259" key="2">
    <source>
        <dbReference type="Pfam" id="PF00582"/>
    </source>
</evidence>
<dbReference type="PANTHER" id="PTHR46268">
    <property type="entry name" value="STRESS RESPONSE PROTEIN NHAX"/>
    <property type="match status" value="1"/>
</dbReference>
<keyword evidence="4" id="KW-1185">Reference proteome</keyword>
<evidence type="ECO:0000313" key="3">
    <source>
        <dbReference type="EMBL" id="SHG68326.1"/>
    </source>
</evidence>
<protein>
    <submittedName>
        <fullName evidence="3">Nucleotide-binding universal stress protein, UspA family</fullName>
    </submittedName>
</protein>
<dbReference type="RefSeq" id="WP_072775742.1">
    <property type="nucleotide sequence ID" value="NZ_FQXC01000001.1"/>
</dbReference>
<comment type="similarity">
    <text evidence="1">Belongs to the universal stress protein A family.</text>
</comment>
<dbReference type="SUPFAM" id="SSF52402">
    <property type="entry name" value="Adenine nucleotide alpha hydrolases-like"/>
    <property type="match status" value="1"/>
</dbReference>
<evidence type="ECO:0000313" key="4">
    <source>
        <dbReference type="Proteomes" id="UP000184221"/>
    </source>
</evidence>
<gene>
    <name evidence="3" type="ORF">SAMN05443551_0275</name>
</gene>
<dbReference type="AlphaFoldDB" id="A0A1M5LTK9"/>
<accession>A0A1M5LTK9</accession>
<sequence length="144" mass="15804">MFSKILVPVDLSIAEETRKLLSRAKTLSDQWQSEVHVVSVIPNVGMPIVGSYMDEGFEKTARSETEAELARQIDAAGLTATGHVLIGTVYDKVIALAKVLDVDLILIAAHQPDLKDYLLGSNAARLVRHSERSVLVLRDKARVE</sequence>
<proteinExistence type="inferred from homology"/>
<name>A0A1M5LTK9_9RHOB</name>
<dbReference type="OrthoDB" id="9792500at2"/>
<organism evidence="3 4">
    <name type="scientific">Marivita hallyeonensis</name>
    <dbReference type="NCBI Taxonomy" id="996342"/>
    <lineage>
        <taxon>Bacteria</taxon>
        <taxon>Pseudomonadati</taxon>
        <taxon>Pseudomonadota</taxon>
        <taxon>Alphaproteobacteria</taxon>
        <taxon>Rhodobacterales</taxon>
        <taxon>Roseobacteraceae</taxon>
        <taxon>Marivita</taxon>
    </lineage>
</organism>
<dbReference type="InterPro" id="IPR014729">
    <property type="entry name" value="Rossmann-like_a/b/a_fold"/>
</dbReference>
<dbReference type="CDD" id="cd00293">
    <property type="entry name" value="USP-like"/>
    <property type="match status" value="1"/>
</dbReference>
<feature type="domain" description="UspA" evidence="2">
    <location>
        <begin position="1"/>
        <end position="138"/>
    </location>
</feature>
<dbReference type="Proteomes" id="UP000184221">
    <property type="component" value="Unassembled WGS sequence"/>
</dbReference>
<evidence type="ECO:0000256" key="1">
    <source>
        <dbReference type="ARBA" id="ARBA00008791"/>
    </source>
</evidence>
<dbReference type="InterPro" id="IPR006015">
    <property type="entry name" value="Universal_stress_UspA"/>
</dbReference>
<reference evidence="3 4" key="1">
    <citation type="submission" date="2016-11" db="EMBL/GenBank/DDBJ databases">
        <authorList>
            <person name="Jaros S."/>
            <person name="Januszkiewicz K."/>
            <person name="Wedrychowicz H."/>
        </authorList>
    </citation>
    <scope>NUCLEOTIDE SEQUENCE [LARGE SCALE GENOMIC DNA]</scope>
    <source>
        <strain evidence="3 4">DSM 29431</strain>
    </source>
</reference>